<protein>
    <submittedName>
        <fullName evidence="1">Uncharacterized protein</fullName>
    </submittedName>
</protein>
<dbReference type="Proteomes" id="UP000799324">
    <property type="component" value="Unassembled WGS sequence"/>
</dbReference>
<name>A0A6A6TFT2_9PLEO</name>
<keyword evidence="2" id="KW-1185">Reference proteome</keyword>
<gene>
    <name evidence="1" type="ORF">K491DRAFT_312660</name>
</gene>
<dbReference type="AlphaFoldDB" id="A0A6A6TFT2"/>
<organism evidence="1 2">
    <name type="scientific">Lophiostoma macrostomum CBS 122681</name>
    <dbReference type="NCBI Taxonomy" id="1314788"/>
    <lineage>
        <taxon>Eukaryota</taxon>
        <taxon>Fungi</taxon>
        <taxon>Dikarya</taxon>
        <taxon>Ascomycota</taxon>
        <taxon>Pezizomycotina</taxon>
        <taxon>Dothideomycetes</taxon>
        <taxon>Pleosporomycetidae</taxon>
        <taxon>Pleosporales</taxon>
        <taxon>Lophiostomataceae</taxon>
        <taxon>Lophiostoma</taxon>
    </lineage>
</organism>
<dbReference type="EMBL" id="MU004321">
    <property type="protein sequence ID" value="KAF2657838.1"/>
    <property type="molecule type" value="Genomic_DNA"/>
</dbReference>
<accession>A0A6A6TFT2</accession>
<evidence type="ECO:0000313" key="1">
    <source>
        <dbReference type="EMBL" id="KAF2657838.1"/>
    </source>
</evidence>
<sequence>MILLPALSHVASGPLGIARLLRSHLPCRQQPSSTLGQRVPTLVYAPSTVSHAVCHFRSIPCIVKTREVRRITQSEEARRSEQYASY</sequence>
<proteinExistence type="predicted"/>
<reference evidence="1" key="1">
    <citation type="journal article" date="2020" name="Stud. Mycol.">
        <title>101 Dothideomycetes genomes: a test case for predicting lifestyles and emergence of pathogens.</title>
        <authorList>
            <person name="Haridas S."/>
            <person name="Albert R."/>
            <person name="Binder M."/>
            <person name="Bloem J."/>
            <person name="Labutti K."/>
            <person name="Salamov A."/>
            <person name="Andreopoulos B."/>
            <person name="Baker S."/>
            <person name="Barry K."/>
            <person name="Bills G."/>
            <person name="Bluhm B."/>
            <person name="Cannon C."/>
            <person name="Castanera R."/>
            <person name="Culley D."/>
            <person name="Daum C."/>
            <person name="Ezra D."/>
            <person name="Gonzalez J."/>
            <person name="Henrissat B."/>
            <person name="Kuo A."/>
            <person name="Liang C."/>
            <person name="Lipzen A."/>
            <person name="Lutzoni F."/>
            <person name="Magnuson J."/>
            <person name="Mondo S."/>
            <person name="Nolan M."/>
            <person name="Ohm R."/>
            <person name="Pangilinan J."/>
            <person name="Park H.-J."/>
            <person name="Ramirez L."/>
            <person name="Alfaro M."/>
            <person name="Sun H."/>
            <person name="Tritt A."/>
            <person name="Yoshinaga Y."/>
            <person name="Zwiers L.-H."/>
            <person name="Turgeon B."/>
            <person name="Goodwin S."/>
            <person name="Spatafora J."/>
            <person name="Crous P."/>
            <person name="Grigoriev I."/>
        </authorList>
    </citation>
    <scope>NUCLEOTIDE SEQUENCE</scope>
    <source>
        <strain evidence="1">CBS 122681</strain>
    </source>
</reference>
<evidence type="ECO:0000313" key="2">
    <source>
        <dbReference type="Proteomes" id="UP000799324"/>
    </source>
</evidence>